<organism evidence="1 2">
    <name type="scientific">Kordiimonas lipolytica</name>
    <dbReference type="NCBI Taxonomy" id="1662421"/>
    <lineage>
        <taxon>Bacteria</taxon>
        <taxon>Pseudomonadati</taxon>
        <taxon>Pseudomonadota</taxon>
        <taxon>Alphaproteobacteria</taxon>
        <taxon>Kordiimonadales</taxon>
        <taxon>Kordiimonadaceae</taxon>
        <taxon>Kordiimonas</taxon>
    </lineage>
</organism>
<protein>
    <submittedName>
        <fullName evidence="1">PAS domain-containing protein</fullName>
    </submittedName>
</protein>
<dbReference type="Pfam" id="PF07310">
    <property type="entry name" value="PAS_5"/>
    <property type="match status" value="1"/>
</dbReference>
<dbReference type="InterPro" id="IPR009922">
    <property type="entry name" value="DUF1457"/>
</dbReference>
<name>A0ABV8UFC1_9PROT</name>
<evidence type="ECO:0000313" key="2">
    <source>
        <dbReference type="Proteomes" id="UP001595776"/>
    </source>
</evidence>
<accession>A0ABV8UFC1</accession>
<gene>
    <name evidence="1" type="ORF">ACFO5Q_15035</name>
</gene>
<keyword evidence="2" id="KW-1185">Reference proteome</keyword>
<comment type="caution">
    <text evidence="1">The sequence shown here is derived from an EMBL/GenBank/DDBJ whole genome shotgun (WGS) entry which is preliminary data.</text>
</comment>
<reference evidence="2" key="1">
    <citation type="journal article" date="2019" name="Int. J. Syst. Evol. Microbiol.">
        <title>The Global Catalogue of Microorganisms (GCM) 10K type strain sequencing project: providing services to taxonomists for standard genome sequencing and annotation.</title>
        <authorList>
            <consortium name="The Broad Institute Genomics Platform"/>
            <consortium name="The Broad Institute Genome Sequencing Center for Infectious Disease"/>
            <person name="Wu L."/>
            <person name="Ma J."/>
        </authorList>
    </citation>
    <scope>NUCLEOTIDE SEQUENCE [LARGE SCALE GENOMIC DNA]</scope>
    <source>
        <strain evidence="2">CGMCC 1.15304</strain>
    </source>
</reference>
<dbReference type="RefSeq" id="WP_068144036.1">
    <property type="nucleotide sequence ID" value="NZ_JBHSCR010000014.1"/>
</dbReference>
<dbReference type="EMBL" id="JBHSCR010000014">
    <property type="protein sequence ID" value="MFC4349168.1"/>
    <property type="molecule type" value="Genomic_DNA"/>
</dbReference>
<evidence type="ECO:0000313" key="1">
    <source>
        <dbReference type="EMBL" id="MFC4349168.1"/>
    </source>
</evidence>
<sequence length="188" mass="20511">MIRSQQSVELENRWRLWPKADGARVPHRNEFKPYELPALVPNLAVVRLKGERCVVLMAGTNITERIAAEITGLDYMAFIAPAQRGQVLDVLRKVCGQPAGCCMHLDSDYSRGYTLKLEITLLPVAGDGGTGDCILALSVSRPGALETPAPHFLGDPITADWQEPGEWIDLGYGLPAEAGKLGEFKVTI</sequence>
<proteinExistence type="predicted"/>
<dbReference type="Proteomes" id="UP001595776">
    <property type="component" value="Unassembled WGS sequence"/>
</dbReference>